<dbReference type="GO" id="GO:0005737">
    <property type="term" value="C:cytoplasm"/>
    <property type="evidence" value="ECO:0007669"/>
    <property type="project" value="UniProtKB-SubCell"/>
</dbReference>
<gene>
    <name evidence="14" type="primary">cysS</name>
    <name evidence="17" type="ORF">A3D59_04305</name>
</gene>
<name>A0A1G2R6U0_9BACT</name>
<proteinExistence type="inferred from homology"/>
<dbReference type="InterPro" id="IPR009080">
    <property type="entry name" value="tRNAsynth_Ia_anticodon-bd"/>
</dbReference>
<dbReference type="InterPro" id="IPR032678">
    <property type="entry name" value="tRNA-synt_1_cat_dom"/>
</dbReference>
<keyword evidence="15" id="KW-0175">Coiled coil</keyword>
<evidence type="ECO:0000256" key="2">
    <source>
        <dbReference type="ARBA" id="ARBA00004496"/>
    </source>
</evidence>
<reference evidence="17 18" key="1">
    <citation type="journal article" date="2016" name="Nat. Commun.">
        <title>Thousands of microbial genomes shed light on interconnected biogeochemical processes in an aquifer system.</title>
        <authorList>
            <person name="Anantharaman K."/>
            <person name="Brown C.T."/>
            <person name="Hug L.A."/>
            <person name="Sharon I."/>
            <person name="Castelle C.J."/>
            <person name="Probst A.J."/>
            <person name="Thomas B.C."/>
            <person name="Singh A."/>
            <person name="Wilkins M.J."/>
            <person name="Karaoz U."/>
            <person name="Brodie E.L."/>
            <person name="Williams K.H."/>
            <person name="Hubbard S.S."/>
            <person name="Banfield J.F."/>
        </authorList>
    </citation>
    <scope>NUCLEOTIDE SEQUENCE [LARGE SCALE GENOMIC DNA]</scope>
</reference>
<feature type="domain" description="Cysteinyl-tRNA synthetase class Ia DALR" evidence="16">
    <location>
        <begin position="360"/>
        <end position="413"/>
    </location>
</feature>
<comment type="caution">
    <text evidence="14">Lacks conserved residue(s) required for the propagation of feature annotation.</text>
</comment>
<dbReference type="InterPro" id="IPR015273">
    <property type="entry name" value="Cys-tRNA-synt_Ia_DALR"/>
</dbReference>
<evidence type="ECO:0000256" key="13">
    <source>
        <dbReference type="ARBA" id="ARBA00047398"/>
    </source>
</evidence>
<protein>
    <recommendedName>
        <fullName evidence="14">Cysteine--tRNA ligase</fullName>
        <ecNumber evidence="14">6.1.1.16</ecNumber>
    </recommendedName>
    <alternativeName>
        <fullName evidence="14">Cysteinyl-tRNA synthetase</fullName>
        <shortName evidence="14">CysRS</shortName>
    </alternativeName>
</protein>
<keyword evidence="7" id="KW-0479">Metal-binding</keyword>
<dbReference type="GO" id="GO:0004817">
    <property type="term" value="F:cysteine-tRNA ligase activity"/>
    <property type="evidence" value="ECO:0007669"/>
    <property type="project" value="UniProtKB-UniRule"/>
</dbReference>
<feature type="binding site" evidence="14">
    <location>
        <position position="278"/>
    </location>
    <ligand>
        <name>ATP</name>
        <dbReference type="ChEBI" id="CHEBI:30616"/>
    </ligand>
</feature>
<keyword evidence="6 14" id="KW-0436">Ligase</keyword>
<dbReference type="GO" id="GO:0046872">
    <property type="term" value="F:metal ion binding"/>
    <property type="evidence" value="ECO:0007669"/>
    <property type="project" value="UniProtKB-KW"/>
</dbReference>
<keyword evidence="9" id="KW-0862">Zinc</keyword>
<comment type="subcellular location">
    <subcellularLocation>
        <location evidence="2 14">Cytoplasm</location>
    </subcellularLocation>
</comment>
<evidence type="ECO:0000256" key="3">
    <source>
        <dbReference type="ARBA" id="ARBA00005594"/>
    </source>
</evidence>
<dbReference type="FunFam" id="3.40.50.620:FF:000130">
    <property type="entry name" value="Cysteine--tRNA ligase"/>
    <property type="match status" value="1"/>
</dbReference>
<comment type="subunit">
    <text evidence="4 14">Monomer.</text>
</comment>
<evidence type="ECO:0000256" key="15">
    <source>
        <dbReference type="SAM" id="Coils"/>
    </source>
</evidence>
<dbReference type="CDD" id="cd00672">
    <property type="entry name" value="CysRS_core"/>
    <property type="match status" value="1"/>
</dbReference>
<accession>A0A1G2R6U0</accession>
<organism evidence="17 18">
    <name type="scientific">Candidatus Wildermuthbacteria bacterium RIFCSPHIGHO2_02_FULL_47_17</name>
    <dbReference type="NCBI Taxonomy" id="1802452"/>
    <lineage>
        <taxon>Bacteria</taxon>
        <taxon>Candidatus Wildermuthiibacteriota</taxon>
    </lineage>
</organism>
<evidence type="ECO:0000256" key="11">
    <source>
        <dbReference type="ARBA" id="ARBA00022917"/>
    </source>
</evidence>
<comment type="cofactor">
    <cofactor evidence="1">
        <name>Zn(2+)</name>
        <dbReference type="ChEBI" id="CHEBI:29105"/>
    </cofactor>
</comment>
<keyword evidence="10 14" id="KW-0067">ATP-binding</keyword>
<feature type="coiled-coil region" evidence="15">
    <location>
        <begin position="318"/>
        <end position="348"/>
    </location>
</feature>
<evidence type="ECO:0000259" key="16">
    <source>
        <dbReference type="SMART" id="SM00840"/>
    </source>
</evidence>
<dbReference type="InterPro" id="IPR024909">
    <property type="entry name" value="Cys-tRNA/MSH_ligase"/>
</dbReference>
<keyword evidence="11 14" id="KW-0648">Protein biosynthesis</keyword>
<feature type="short sequence motif" description="'KMSKS' region" evidence="14">
    <location>
        <begin position="275"/>
        <end position="279"/>
    </location>
</feature>
<keyword evidence="8 14" id="KW-0547">Nucleotide-binding</keyword>
<keyword evidence="5 14" id="KW-0963">Cytoplasm</keyword>
<dbReference type="Gene3D" id="1.20.120.1910">
    <property type="entry name" value="Cysteine-tRNA ligase, C-terminal anti-codon recognition domain"/>
    <property type="match status" value="1"/>
</dbReference>
<dbReference type="GO" id="GO:0005524">
    <property type="term" value="F:ATP binding"/>
    <property type="evidence" value="ECO:0007669"/>
    <property type="project" value="UniProtKB-UniRule"/>
</dbReference>
<evidence type="ECO:0000313" key="18">
    <source>
        <dbReference type="Proteomes" id="UP000179258"/>
    </source>
</evidence>
<evidence type="ECO:0000256" key="8">
    <source>
        <dbReference type="ARBA" id="ARBA00022741"/>
    </source>
</evidence>
<dbReference type="NCBIfam" id="TIGR00435">
    <property type="entry name" value="cysS"/>
    <property type="match status" value="1"/>
</dbReference>
<dbReference type="Pfam" id="PF01406">
    <property type="entry name" value="tRNA-synt_1e"/>
    <property type="match status" value="1"/>
</dbReference>
<dbReference type="PRINTS" id="PR00983">
    <property type="entry name" value="TRNASYNTHCYS"/>
</dbReference>
<comment type="similarity">
    <text evidence="3 14">Belongs to the class-I aminoacyl-tRNA synthetase family.</text>
</comment>
<dbReference type="SMART" id="SM00840">
    <property type="entry name" value="DALR_2"/>
    <property type="match status" value="1"/>
</dbReference>
<evidence type="ECO:0000256" key="5">
    <source>
        <dbReference type="ARBA" id="ARBA00022490"/>
    </source>
</evidence>
<evidence type="ECO:0000256" key="7">
    <source>
        <dbReference type="ARBA" id="ARBA00022723"/>
    </source>
</evidence>
<dbReference type="Gene3D" id="3.40.50.620">
    <property type="entry name" value="HUPs"/>
    <property type="match status" value="1"/>
</dbReference>
<dbReference type="Pfam" id="PF09190">
    <property type="entry name" value="DALR_2"/>
    <property type="match status" value="1"/>
</dbReference>
<sequence length="475" mass="55226">MIKLCNSLSRKKEPLKPRKNGALNLFVCGPTVYDFSHVGHARTYVVFDMVVKYLRQKKYKVFYLQNITDVDDKIIQRARELKQNPKDLAREFEKEYSWDMKALGVNSVSKYARATEHIKEIISQIKRLLAAGYAYETTDGIYYDILKFKDYGKLSHRTTLQAEDAVSRIDESVKKKHKGDFALWKFSPPEDSQAYGQDEPRWPSPWGKGRPGWHIEDTAITEKYFGSQYDIHGGARDLMFPHHEAEIAQMEAVSGKKPMVNYWLHTGFLTVSGEKMSKSLGNFITIRDFLRTHSPRVLRLMVLKSHYRSPIDYSENAIRQTEQELRRLDEFTEKLERNKLRKDGVQANLMKIQIAKTKGAFDAAMEDDFNTPKALAAIFALVHRGNSLLAKNEMRTAAAKEMREFLAETDGFLQFIFWGKQRKEKIPEEILRLAKERGKYRRRKDWQKADEIRKQISVLGYRIEDTAGGHEIKKI</sequence>
<dbReference type="AlphaFoldDB" id="A0A1G2R6U0"/>
<dbReference type="InterPro" id="IPR014729">
    <property type="entry name" value="Rossmann-like_a/b/a_fold"/>
</dbReference>
<evidence type="ECO:0000256" key="12">
    <source>
        <dbReference type="ARBA" id="ARBA00023146"/>
    </source>
</evidence>
<dbReference type="Proteomes" id="UP000179258">
    <property type="component" value="Unassembled WGS sequence"/>
</dbReference>
<evidence type="ECO:0000256" key="10">
    <source>
        <dbReference type="ARBA" id="ARBA00022840"/>
    </source>
</evidence>
<evidence type="ECO:0000256" key="4">
    <source>
        <dbReference type="ARBA" id="ARBA00011245"/>
    </source>
</evidence>
<evidence type="ECO:0000256" key="14">
    <source>
        <dbReference type="HAMAP-Rule" id="MF_00041"/>
    </source>
</evidence>
<keyword evidence="12 14" id="KW-0030">Aminoacyl-tRNA synthetase</keyword>
<dbReference type="InterPro" id="IPR015803">
    <property type="entry name" value="Cys-tRNA-ligase"/>
</dbReference>
<dbReference type="PANTHER" id="PTHR10890:SF3">
    <property type="entry name" value="CYSTEINE--TRNA LIGASE, CYTOPLASMIC"/>
    <property type="match status" value="1"/>
</dbReference>
<evidence type="ECO:0000256" key="9">
    <source>
        <dbReference type="ARBA" id="ARBA00022833"/>
    </source>
</evidence>
<comment type="caution">
    <text evidence="17">The sequence shown here is derived from an EMBL/GenBank/DDBJ whole genome shotgun (WGS) entry which is preliminary data.</text>
</comment>
<evidence type="ECO:0000256" key="6">
    <source>
        <dbReference type="ARBA" id="ARBA00022598"/>
    </source>
</evidence>
<evidence type="ECO:0000313" key="17">
    <source>
        <dbReference type="EMBL" id="OHA68079.1"/>
    </source>
</evidence>
<evidence type="ECO:0000256" key="1">
    <source>
        <dbReference type="ARBA" id="ARBA00001947"/>
    </source>
</evidence>
<dbReference type="GO" id="GO:0006423">
    <property type="term" value="P:cysteinyl-tRNA aminoacylation"/>
    <property type="evidence" value="ECO:0007669"/>
    <property type="project" value="UniProtKB-UniRule"/>
</dbReference>
<dbReference type="SUPFAM" id="SSF47323">
    <property type="entry name" value="Anticodon-binding domain of a subclass of class I aminoacyl-tRNA synthetases"/>
    <property type="match status" value="1"/>
</dbReference>
<dbReference type="EMBL" id="MHTX01000023">
    <property type="protein sequence ID" value="OHA68079.1"/>
    <property type="molecule type" value="Genomic_DNA"/>
</dbReference>
<comment type="catalytic activity">
    <reaction evidence="13 14">
        <text>tRNA(Cys) + L-cysteine + ATP = L-cysteinyl-tRNA(Cys) + AMP + diphosphate</text>
        <dbReference type="Rhea" id="RHEA:17773"/>
        <dbReference type="Rhea" id="RHEA-COMP:9661"/>
        <dbReference type="Rhea" id="RHEA-COMP:9679"/>
        <dbReference type="ChEBI" id="CHEBI:30616"/>
        <dbReference type="ChEBI" id="CHEBI:33019"/>
        <dbReference type="ChEBI" id="CHEBI:35235"/>
        <dbReference type="ChEBI" id="CHEBI:78442"/>
        <dbReference type="ChEBI" id="CHEBI:78517"/>
        <dbReference type="ChEBI" id="CHEBI:456215"/>
        <dbReference type="EC" id="6.1.1.16"/>
    </reaction>
</comment>
<dbReference type="HAMAP" id="MF_00041">
    <property type="entry name" value="Cys_tRNA_synth"/>
    <property type="match status" value="1"/>
</dbReference>
<dbReference type="EC" id="6.1.1.16" evidence="14"/>
<dbReference type="PANTHER" id="PTHR10890">
    <property type="entry name" value="CYSTEINYL-TRNA SYNTHETASE"/>
    <property type="match status" value="1"/>
</dbReference>
<dbReference type="SUPFAM" id="SSF52374">
    <property type="entry name" value="Nucleotidylyl transferase"/>
    <property type="match status" value="1"/>
</dbReference>
<feature type="short sequence motif" description="'HIGH' region" evidence="14">
    <location>
        <begin position="30"/>
        <end position="40"/>
    </location>
</feature>